<protein>
    <recommendedName>
        <fullName evidence="2">Cyclic nucleotide-binding domain-containing protein</fullName>
    </recommendedName>
</protein>
<dbReference type="RefSeq" id="XP_067754213.1">
    <property type="nucleotide sequence ID" value="XM_067898056.1"/>
</dbReference>
<dbReference type="CDD" id="cd00038">
    <property type="entry name" value="CAP_ED"/>
    <property type="match status" value="1"/>
</dbReference>
<feature type="compositionally biased region" description="Polar residues" evidence="1">
    <location>
        <begin position="1"/>
        <end position="12"/>
    </location>
</feature>
<dbReference type="Gene3D" id="2.60.120.10">
    <property type="entry name" value="Jelly Rolls"/>
    <property type="match status" value="1"/>
</dbReference>
<dbReference type="PANTHER" id="PTHR24567:SF26">
    <property type="entry name" value="REGULATORY PROTEIN YEIL"/>
    <property type="match status" value="1"/>
</dbReference>
<dbReference type="Pfam" id="PF00027">
    <property type="entry name" value="cNMP_binding"/>
    <property type="match status" value="1"/>
</dbReference>
<dbReference type="InterPro" id="IPR054204">
    <property type="entry name" value="DUF6909"/>
</dbReference>
<dbReference type="EMBL" id="JAFJZO010000034">
    <property type="protein sequence ID" value="KAG5494178.1"/>
    <property type="molecule type" value="Genomic_DNA"/>
</dbReference>
<organism evidence="3 4">
    <name type="scientific">Porcisia hertigi</name>
    <dbReference type="NCBI Taxonomy" id="2761500"/>
    <lineage>
        <taxon>Eukaryota</taxon>
        <taxon>Discoba</taxon>
        <taxon>Euglenozoa</taxon>
        <taxon>Kinetoplastea</taxon>
        <taxon>Metakinetoplastina</taxon>
        <taxon>Trypanosomatida</taxon>
        <taxon>Trypanosomatidae</taxon>
        <taxon>Leishmaniinae</taxon>
        <taxon>Porcisia</taxon>
    </lineage>
</organism>
<accession>A0A836I604</accession>
<reference evidence="3 4" key="1">
    <citation type="submission" date="2021-02" db="EMBL/GenBank/DDBJ databases">
        <title>Porcisia hertigi Genome sequencing and assembly.</title>
        <authorList>
            <person name="Almutairi H."/>
            <person name="Gatherer D."/>
        </authorList>
    </citation>
    <scope>NUCLEOTIDE SEQUENCE [LARGE SCALE GENOMIC DNA]</scope>
    <source>
        <strain evidence="3 4">C119</strain>
    </source>
</reference>
<dbReference type="InterPro" id="IPR018490">
    <property type="entry name" value="cNMP-bd_dom_sf"/>
</dbReference>
<gene>
    <name evidence="3" type="ORF">JKF63_02013</name>
</gene>
<keyword evidence="4" id="KW-1185">Reference proteome</keyword>
<name>A0A836I604_9TRYP</name>
<dbReference type="KEGG" id="phet:94288133"/>
<comment type="caution">
    <text evidence="3">The sequence shown here is derived from an EMBL/GenBank/DDBJ whole genome shotgun (WGS) entry which is preliminary data.</text>
</comment>
<dbReference type="GO" id="GO:0003700">
    <property type="term" value="F:DNA-binding transcription factor activity"/>
    <property type="evidence" value="ECO:0007669"/>
    <property type="project" value="TreeGrafter"/>
</dbReference>
<dbReference type="PANTHER" id="PTHR24567">
    <property type="entry name" value="CRP FAMILY TRANSCRIPTIONAL REGULATORY PROTEIN"/>
    <property type="match status" value="1"/>
</dbReference>
<dbReference type="Pfam" id="PF21850">
    <property type="entry name" value="DUF6909"/>
    <property type="match status" value="1"/>
</dbReference>
<dbReference type="InterPro" id="IPR050397">
    <property type="entry name" value="Env_Response_Regulators"/>
</dbReference>
<feature type="domain" description="Cyclic nucleotide-binding" evidence="2">
    <location>
        <begin position="101"/>
        <end position="206"/>
    </location>
</feature>
<evidence type="ECO:0000259" key="2">
    <source>
        <dbReference type="PROSITE" id="PS50042"/>
    </source>
</evidence>
<dbReference type="GeneID" id="94288133"/>
<evidence type="ECO:0000313" key="4">
    <source>
        <dbReference type="Proteomes" id="UP000674318"/>
    </source>
</evidence>
<proteinExistence type="predicted"/>
<sequence>MSTSANKLSATQHPAKKPAVAEVGRCDDAPNLDYDAHGNESSVLDDVLTFAEPLKQTQMILDNGKSSASSPKRSMQTFLQTVPHLFTLTTEQISRLDVMVREYSEMDVIIEEGAFLEHIYVLASGTVEVMNSKKGLKRAYGHRRIGSMEAPSLFGIDDAILESAVEFTYHASSNATLLLIPRKQFIDLFARSPIFANNVSSQILRTLSSFSLFQEFCRAVFGISSSSASDAPGLRRGYRLSLPILIRLFQSSGTLLHKHANTNEIDYEALRYSVRRLPSNITTTYIIILTQGVPDYLTDEFLADAANTRTGAAPFVAAVDTGKRRRCAWTLGGGGQTLVLMRDGFTDTVDFVSNLSMFCIEAKKLRVRLEQLVSPSVAEVLRNALVPAEGNSGTQVRVEEIFASLPFSTDEVQGLQSIWGDETLQHLYNIVTHREEYMVQCESVSSKVFSEDPYANWAITVLRHVKGCLGVSDQEPLPENIVIDVLFSPNRSLKNLFCCMSADIKALIANMSEEAGVGKGERAGNWKNPNDLYYYVLTGLLQRDSTIRDAYRARLESNGFILMEDGHVSALIVDLIDVSNISPDDADPFLRVCASRARKRSIEDKRHFIINVDKTFGAQIEAILRSLLLTFGSRIRSVNLSGKAAGLGGNRGDVVLPQKLIFSKQTFGEDSTDEIRLCNRKCLNPEDITPLLSKSCSAKVLRGTCITLPGFMLHSQPVLKFYQTVHGCTAVDMQSSYVARQLEECRRTGVLRKPTTSRYLFYCDDMPLGNENGSELKPQKREIISTIYATARALLYKILDPGSELTHPHEAS</sequence>
<dbReference type="Proteomes" id="UP000674318">
    <property type="component" value="Unassembled WGS sequence"/>
</dbReference>
<dbReference type="InterPro" id="IPR000595">
    <property type="entry name" value="cNMP-bd_dom"/>
</dbReference>
<dbReference type="GO" id="GO:0005829">
    <property type="term" value="C:cytosol"/>
    <property type="evidence" value="ECO:0007669"/>
    <property type="project" value="TreeGrafter"/>
</dbReference>
<evidence type="ECO:0000256" key="1">
    <source>
        <dbReference type="SAM" id="MobiDB-lite"/>
    </source>
</evidence>
<dbReference type="PROSITE" id="PS50042">
    <property type="entry name" value="CNMP_BINDING_3"/>
    <property type="match status" value="1"/>
</dbReference>
<evidence type="ECO:0000313" key="3">
    <source>
        <dbReference type="EMBL" id="KAG5494178.1"/>
    </source>
</evidence>
<feature type="region of interest" description="Disordered" evidence="1">
    <location>
        <begin position="1"/>
        <end position="22"/>
    </location>
</feature>
<dbReference type="AlphaFoldDB" id="A0A836I604"/>
<dbReference type="SUPFAM" id="SSF51206">
    <property type="entry name" value="cAMP-binding domain-like"/>
    <property type="match status" value="1"/>
</dbReference>
<dbReference type="InterPro" id="IPR014710">
    <property type="entry name" value="RmlC-like_jellyroll"/>
</dbReference>
<dbReference type="OrthoDB" id="432483at2759"/>